<accession>A0AAU9FV47</accession>
<dbReference type="EMBL" id="AP029265">
    <property type="protein sequence ID" value="BFF99363.1"/>
    <property type="molecule type" value="Genomic_DNA"/>
</dbReference>
<evidence type="ECO:0008006" key="4">
    <source>
        <dbReference type="Google" id="ProtNLM"/>
    </source>
</evidence>
<feature type="chain" id="PRO_5043773403" description="Secreted protein" evidence="1">
    <location>
        <begin position="20"/>
        <end position="68"/>
    </location>
</feature>
<organism evidence="2 3">
    <name type="scientific">Drosophila madeirensis</name>
    <name type="common">Fruit fly</name>
    <dbReference type="NCBI Taxonomy" id="30013"/>
    <lineage>
        <taxon>Eukaryota</taxon>
        <taxon>Metazoa</taxon>
        <taxon>Ecdysozoa</taxon>
        <taxon>Arthropoda</taxon>
        <taxon>Hexapoda</taxon>
        <taxon>Insecta</taxon>
        <taxon>Pterygota</taxon>
        <taxon>Neoptera</taxon>
        <taxon>Endopterygota</taxon>
        <taxon>Diptera</taxon>
        <taxon>Brachycera</taxon>
        <taxon>Muscomorpha</taxon>
        <taxon>Ephydroidea</taxon>
        <taxon>Drosophilidae</taxon>
        <taxon>Drosophila</taxon>
        <taxon>Sophophora</taxon>
    </lineage>
</organism>
<keyword evidence="3" id="KW-1185">Reference proteome</keyword>
<feature type="signal peptide" evidence="1">
    <location>
        <begin position="1"/>
        <end position="19"/>
    </location>
</feature>
<protein>
    <recommendedName>
        <fullName evidence="4">Secreted protein</fullName>
    </recommendedName>
</protein>
<gene>
    <name evidence="2" type="ORF">DMAD_07281</name>
</gene>
<evidence type="ECO:0000256" key="1">
    <source>
        <dbReference type="SAM" id="SignalP"/>
    </source>
</evidence>
<evidence type="ECO:0000313" key="3">
    <source>
        <dbReference type="Proteomes" id="UP001500889"/>
    </source>
</evidence>
<proteinExistence type="predicted"/>
<sequence length="68" mass="7667">MFVLAFNLVLNLVACGTWSRSCSPPFSAMVLLKVIKYLVGCVARVCHELSQNMTSLNKMFKYHLLEIS</sequence>
<dbReference type="AlphaFoldDB" id="A0AAU9FV47"/>
<evidence type="ECO:0000313" key="2">
    <source>
        <dbReference type="EMBL" id="BFF99363.1"/>
    </source>
</evidence>
<name>A0AAU9FV47_DROMD</name>
<keyword evidence="1" id="KW-0732">Signal</keyword>
<reference evidence="2 3" key="1">
    <citation type="submission" date="2024-02" db="EMBL/GenBank/DDBJ databases">
        <title>A chromosome-level genome assembly of Drosophila madeirensis, a fruit fly species endemic to Madeira island.</title>
        <authorList>
            <person name="Tomihara K."/>
            <person name="Llopart A."/>
            <person name="Yamamoto D."/>
        </authorList>
    </citation>
    <scope>NUCLEOTIDE SEQUENCE [LARGE SCALE GENOMIC DNA]</scope>
    <source>
        <strain evidence="2 3">RF1</strain>
    </source>
</reference>
<dbReference type="Proteomes" id="UP001500889">
    <property type="component" value="Chromosome J"/>
</dbReference>